<feature type="region of interest" description="Disordered" evidence="3">
    <location>
        <begin position="219"/>
        <end position="238"/>
    </location>
</feature>
<feature type="region of interest" description="Disordered" evidence="3">
    <location>
        <begin position="820"/>
        <end position="850"/>
    </location>
</feature>
<dbReference type="InterPro" id="IPR050613">
    <property type="entry name" value="Sec_Metabolite_Reg"/>
</dbReference>
<feature type="compositionally biased region" description="Basic and acidic residues" evidence="3">
    <location>
        <begin position="1"/>
        <end position="10"/>
    </location>
</feature>
<dbReference type="CDD" id="cd12148">
    <property type="entry name" value="fungal_TF_MHR"/>
    <property type="match status" value="1"/>
</dbReference>
<accession>A0A0D1DSA8</accession>
<feature type="domain" description="Zn(2)-C6 fungal-type" evidence="4">
    <location>
        <begin position="36"/>
        <end position="67"/>
    </location>
</feature>
<evidence type="ECO:0000259" key="4">
    <source>
        <dbReference type="PROSITE" id="PS50048"/>
    </source>
</evidence>
<proteinExistence type="predicted"/>
<dbReference type="OrthoDB" id="6780543at2759"/>
<dbReference type="KEGG" id="uma:UMAG_05050"/>
<feature type="compositionally biased region" description="Low complexity" evidence="3">
    <location>
        <begin position="820"/>
        <end position="849"/>
    </location>
</feature>
<keyword evidence="2" id="KW-0539">Nucleus</keyword>
<evidence type="ECO:0000256" key="1">
    <source>
        <dbReference type="ARBA" id="ARBA00004123"/>
    </source>
</evidence>
<dbReference type="EMBL" id="CM003154">
    <property type="protein sequence ID" value="KIS67184.1"/>
    <property type="molecule type" value="Genomic_DNA"/>
</dbReference>
<feature type="compositionally biased region" description="Low complexity" evidence="3">
    <location>
        <begin position="11"/>
        <end position="30"/>
    </location>
</feature>
<protein>
    <recommendedName>
        <fullName evidence="4">Zn(2)-C6 fungal-type domain-containing protein</fullName>
    </recommendedName>
</protein>
<dbReference type="GO" id="GO:0005634">
    <property type="term" value="C:nucleus"/>
    <property type="evidence" value="ECO:0007669"/>
    <property type="project" value="UniProtKB-SubCell"/>
</dbReference>
<organism evidence="5 6">
    <name type="scientific">Mycosarcoma maydis</name>
    <name type="common">Corn smut fungus</name>
    <name type="synonym">Ustilago maydis</name>
    <dbReference type="NCBI Taxonomy" id="5270"/>
    <lineage>
        <taxon>Eukaryota</taxon>
        <taxon>Fungi</taxon>
        <taxon>Dikarya</taxon>
        <taxon>Basidiomycota</taxon>
        <taxon>Ustilaginomycotina</taxon>
        <taxon>Ustilaginomycetes</taxon>
        <taxon>Ustilaginales</taxon>
        <taxon>Ustilaginaceae</taxon>
        <taxon>Mycosarcoma</taxon>
    </lineage>
</organism>
<dbReference type="InterPro" id="IPR036864">
    <property type="entry name" value="Zn2-C6_fun-type_DNA-bd_sf"/>
</dbReference>
<dbReference type="eggNOG" id="ENOG502RPBC">
    <property type="taxonomic scope" value="Eukaryota"/>
</dbReference>
<dbReference type="SUPFAM" id="SSF57701">
    <property type="entry name" value="Zn2/Cys6 DNA-binding domain"/>
    <property type="match status" value="1"/>
</dbReference>
<dbReference type="PANTHER" id="PTHR31001">
    <property type="entry name" value="UNCHARACTERIZED TRANSCRIPTIONAL REGULATORY PROTEIN"/>
    <property type="match status" value="1"/>
</dbReference>
<gene>
    <name evidence="5" type="ORF">UMAG_05050</name>
</gene>
<evidence type="ECO:0000256" key="2">
    <source>
        <dbReference type="ARBA" id="ARBA00023242"/>
    </source>
</evidence>
<dbReference type="Proteomes" id="UP000000561">
    <property type="component" value="Chromosome 15"/>
</dbReference>
<dbReference type="Gene3D" id="4.10.240.10">
    <property type="entry name" value="Zn(2)-C6 fungal-type DNA-binding domain"/>
    <property type="match status" value="1"/>
</dbReference>
<dbReference type="PANTHER" id="PTHR31001:SF89">
    <property type="entry name" value="ZN(2)-C6 FUNGAL-TYPE DOMAIN-CONTAINING PROTEIN"/>
    <property type="match status" value="1"/>
</dbReference>
<keyword evidence="6" id="KW-1185">Reference proteome</keyword>
<evidence type="ECO:0000256" key="3">
    <source>
        <dbReference type="SAM" id="MobiDB-lite"/>
    </source>
</evidence>
<dbReference type="Pfam" id="PF00172">
    <property type="entry name" value="Zn_clus"/>
    <property type="match status" value="1"/>
</dbReference>
<dbReference type="PROSITE" id="PS50048">
    <property type="entry name" value="ZN2_CY6_FUNGAL_2"/>
    <property type="match status" value="1"/>
</dbReference>
<sequence>MKDGRADAHGSRAGSSSLPASPSPSNVLPPKRTKISCLPCRQRKSKCDHARPCSSCVLRGTTQLCSDPSAGTAGGSSAGSASSSAATGHFHASHLAEPSYNTVGPAGATSQPRAIAASVSMPSDLSEYAPKSSSPYVDRMGAQHKRRRTEASSKENITTDSFAGTARAVPGITEEIQCIKQSMARLESLLSQAPCAASSSTQKNRQDDNAAADVYEYRIDPSQDTPGETDPPSRAARQRWQHLRSILPPLKDTHRMMHYMFTEGDWLMTCNEAPRFVAIWKYAFERQAISDVFAVRVLTLVACSALFLSDNRDRAIHFAVPIRSLHTQLAKEAVSIIESMPALRSGRTEAESCDMIEIMLNMSLYFRCIGKESLMARFTERAISSSIRAGFDNELRPSWLGLTREQVERRRTIMMELIMSSKWLAFHCRKDLAYLRVMSFNVGQAHLEHIGQLPPLSAWPQSTPIAHQRATQFPDMEDASFTWRIKSERERDTVRTYFHVSTSLTSVIPPLVELVTKTETHLLQPEALAKCTKEEMRDMARQTRQILARLEEWYTVFLPRAGVGYDRAINATITAPDPIEAKTMASILMLNSAVFYMTSILCRAWLLLSDRLQSLSDARKDDDKDYEMPSAVDVSFLAHLKQRSIDHVQHMHAAWLPPTFLSEIQAAVVENGRRCIRSIPVIRKLQSLTSSQFYVGWTCSAHMQAAVNLAIPLVRSHHRHFHQHLDDIDPGFADTTTDSLRRDIVTIFEAVSQLSDNYMAQRAAKVLNRAMHISGISQPLAGGDGYADGVEDAWAAEEQSSTTATKGQMQNAAEGLALLSAASSARTSSDTAASKNSGSSGGSETNSPSLPLLAWESNLRAFPNSHTGLAPVTDKSVPSSNAAVPVVSADEGVSREPMWWEYRMPVETPQQASFGRGGPFAAAGSAVAGHQHQLEQHLQDQQVQQQLHMSDSQLLDELLNFDPSFWQFVLDGTGISSTDNNDATSVRA</sequence>
<dbReference type="GO" id="GO:0008270">
    <property type="term" value="F:zinc ion binding"/>
    <property type="evidence" value="ECO:0007669"/>
    <property type="project" value="InterPro"/>
</dbReference>
<dbReference type="RefSeq" id="XP_011391335.1">
    <property type="nucleotide sequence ID" value="XM_011393033.1"/>
</dbReference>
<name>A0A0D1DSA8_MYCMD</name>
<dbReference type="GeneID" id="23565046"/>
<dbReference type="CDD" id="cd00067">
    <property type="entry name" value="GAL4"/>
    <property type="match status" value="1"/>
</dbReference>
<dbReference type="OMA" id="EDAWEME"/>
<dbReference type="InParanoid" id="A0A0D1DSA8"/>
<dbReference type="AlphaFoldDB" id="A0A0D1DSA8"/>
<evidence type="ECO:0000313" key="5">
    <source>
        <dbReference type="EMBL" id="KIS67184.1"/>
    </source>
</evidence>
<feature type="region of interest" description="Disordered" evidence="3">
    <location>
        <begin position="120"/>
        <end position="158"/>
    </location>
</feature>
<dbReference type="InterPro" id="IPR001138">
    <property type="entry name" value="Zn2Cys6_DnaBD"/>
</dbReference>
<dbReference type="SMART" id="SM00066">
    <property type="entry name" value="GAL4"/>
    <property type="match status" value="1"/>
</dbReference>
<reference evidence="5 6" key="1">
    <citation type="journal article" date="2006" name="Nature">
        <title>Insights from the genome of the biotrophic fungal plant pathogen Ustilago maydis.</title>
        <authorList>
            <person name="Kamper J."/>
            <person name="Kahmann R."/>
            <person name="Bolker M."/>
            <person name="Ma L.J."/>
            <person name="Brefort T."/>
            <person name="Saville B.J."/>
            <person name="Banuett F."/>
            <person name="Kronstad J.W."/>
            <person name="Gold S.E."/>
            <person name="Muller O."/>
            <person name="Perlin M.H."/>
            <person name="Wosten H.A."/>
            <person name="de Vries R."/>
            <person name="Ruiz-Herrera J."/>
            <person name="Reynaga-Pena C.G."/>
            <person name="Snetselaar K."/>
            <person name="McCann M."/>
            <person name="Perez-Martin J."/>
            <person name="Feldbrugge M."/>
            <person name="Basse C.W."/>
            <person name="Steinberg G."/>
            <person name="Ibeas J.I."/>
            <person name="Holloman W."/>
            <person name="Guzman P."/>
            <person name="Farman M."/>
            <person name="Stajich J.E."/>
            <person name="Sentandreu R."/>
            <person name="Gonzalez-Prieto J.M."/>
            <person name="Kennell J.C."/>
            <person name="Molina L."/>
            <person name="Schirawski J."/>
            <person name="Mendoza-Mendoza A."/>
            <person name="Greilinger D."/>
            <person name="Munch K."/>
            <person name="Rossel N."/>
            <person name="Scherer M."/>
            <person name="Vranes M."/>
            <person name="Ladendorf O."/>
            <person name="Vincon V."/>
            <person name="Fuchs U."/>
            <person name="Sandrock B."/>
            <person name="Meng S."/>
            <person name="Ho E.C."/>
            <person name="Cahill M.J."/>
            <person name="Boyce K.J."/>
            <person name="Klose J."/>
            <person name="Klosterman S.J."/>
            <person name="Deelstra H.J."/>
            <person name="Ortiz-Castellanos L."/>
            <person name="Li W."/>
            <person name="Sanchez-Alonso P."/>
            <person name="Schreier P.H."/>
            <person name="Hauser-Hahn I."/>
            <person name="Vaupel M."/>
            <person name="Koopmann E."/>
            <person name="Friedrich G."/>
            <person name="Voss H."/>
            <person name="Schluter T."/>
            <person name="Margolis J."/>
            <person name="Platt D."/>
            <person name="Swimmer C."/>
            <person name="Gnirke A."/>
            <person name="Chen F."/>
            <person name="Vysotskaia V."/>
            <person name="Mannhaupt G."/>
            <person name="Guldener U."/>
            <person name="Munsterkotter M."/>
            <person name="Haase D."/>
            <person name="Oesterheld M."/>
            <person name="Mewes H.W."/>
            <person name="Mauceli E.W."/>
            <person name="DeCaprio D."/>
            <person name="Wade C.M."/>
            <person name="Butler J."/>
            <person name="Young S."/>
            <person name="Jaffe D.B."/>
            <person name="Calvo S."/>
            <person name="Nusbaum C."/>
            <person name="Galagan J."/>
            <person name="Birren B.W."/>
        </authorList>
    </citation>
    <scope>NUCLEOTIDE SEQUENCE [LARGE SCALE GENOMIC DNA]</scope>
    <source>
        <strain evidence="6">DSM 14603 / FGSC 9021 / UM521</strain>
    </source>
</reference>
<dbReference type="PROSITE" id="PS00463">
    <property type="entry name" value="ZN2_CY6_FUNGAL_1"/>
    <property type="match status" value="1"/>
</dbReference>
<dbReference type="VEuPathDB" id="FungiDB:UMAG_05050"/>
<comment type="subcellular location">
    <subcellularLocation>
        <location evidence="1">Nucleus</location>
    </subcellularLocation>
</comment>
<dbReference type="GO" id="GO:0000981">
    <property type="term" value="F:DNA-binding transcription factor activity, RNA polymerase II-specific"/>
    <property type="evidence" value="ECO:0007669"/>
    <property type="project" value="InterPro"/>
</dbReference>
<evidence type="ECO:0000313" key="6">
    <source>
        <dbReference type="Proteomes" id="UP000000561"/>
    </source>
</evidence>
<feature type="region of interest" description="Disordered" evidence="3">
    <location>
        <begin position="1"/>
        <end position="33"/>
    </location>
</feature>